<reference evidence="2" key="1">
    <citation type="submission" date="2021-03" db="EMBL/GenBank/DDBJ databases">
        <title>Bacillus suaedae sp. nov., isolated from Suaeda aralocaspica.</title>
        <authorList>
            <person name="Lei R.F.R."/>
        </authorList>
    </citation>
    <scope>NUCLEOTIDE SEQUENCE</scope>
    <source>
        <strain evidence="2">YZJH907-2</strain>
    </source>
</reference>
<comment type="caution">
    <text evidence="2">The sequence shown here is derived from an EMBL/GenBank/DDBJ whole genome shotgun (WGS) entry which is preliminary data.</text>
</comment>
<dbReference type="NCBIfam" id="TIGR03725">
    <property type="entry name" value="T6A_YeaZ"/>
    <property type="match status" value="1"/>
</dbReference>
<sequence>MTKILAIDTSSFVMGIAVTEDGRTLGEVVTNIKKNHSLRLMPAIDSLMKEVNVRPKELDRIVVANGPGSYTGVRIGVTTAKTLAWSLNIPVVGVSSLAVMAQAGRFFNGVITPIMDARRGQVYTGLYKAADEGKVESVVNDQLLQLTDWLDLLGERQEPVLFVGQDCELHREVITERLGTQVMFAPGTMMLPRPSELANLGATMLTDSDTHLFVPEYLQLAEAEAKWKEAQKEKSENDD</sequence>
<protein>
    <submittedName>
        <fullName evidence="2">tRNA (Adenosine(37)-N6)-threonylcarbamoyltransferase complex dimerization subunit type 1 TsaB</fullName>
        <ecNumber evidence="2">2.3.1.234</ecNumber>
    </submittedName>
</protein>
<dbReference type="CDD" id="cd24032">
    <property type="entry name" value="ASKHA_NBD_TsaB"/>
    <property type="match status" value="1"/>
</dbReference>
<proteinExistence type="predicted"/>
<evidence type="ECO:0000259" key="1">
    <source>
        <dbReference type="Pfam" id="PF00814"/>
    </source>
</evidence>
<dbReference type="PANTHER" id="PTHR11735:SF11">
    <property type="entry name" value="TRNA THREONYLCARBAMOYLADENOSINE BIOSYNTHESIS PROTEIN TSAB"/>
    <property type="match status" value="1"/>
</dbReference>
<dbReference type="Proteomes" id="UP000678228">
    <property type="component" value="Unassembled WGS sequence"/>
</dbReference>
<dbReference type="InterPro" id="IPR000905">
    <property type="entry name" value="Gcp-like_dom"/>
</dbReference>
<dbReference type="EMBL" id="JAGKSQ010000009">
    <property type="protein sequence ID" value="MBP3952991.1"/>
    <property type="molecule type" value="Genomic_DNA"/>
</dbReference>
<evidence type="ECO:0000313" key="3">
    <source>
        <dbReference type="Proteomes" id="UP000678228"/>
    </source>
</evidence>
<dbReference type="GO" id="GO:0061711">
    <property type="term" value="F:tRNA N(6)-L-threonylcarbamoyladenine synthase activity"/>
    <property type="evidence" value="ECO:0007669"/>
    <property type="project" value="UniProtKB-EC"/>
</dbReference>
<feature type="domain" description="Gcp-like" evidence="1">
    <location>
        <begin position="28"/>
        <end position="227"/>
    </location>
</feature>
<dbReference type="GO" id="GO:0005829">
    <property type="term" value="C:cytosol"/>
    <property type="evidence" value="ECO:0007669"/>
    <property type="project" value="TreeGrafter"/>
</dbReference>
<dbReference type="GO" id="GO:0002949">
    <property type="term" value="P:tRNA threonylcarbamoyladenosine modification"/>
    <property type="evidence" value="ECO:0007669"/>
    <property type="project" value="InterPro"/>
</dbReference>
<gene>
    <name evidence="2" type="primary">tsaB</name>
    <name evidence="2" type="ORF">J7W16_17865</name>
</gene>
<dbReference type="SUPFAM" id="SSF53067">
    <property type="entry name" value="Actin-like ATPase domain"/>
    <property type="match status" value="2"/>
</dbReference>
<keyword evidence="3" id="KW-1185">Reference proteome</keyword>
<dbReference type="AlphaFoldDB" id="A0A941AQN5"/>
<organism evidence="2 3">
    <name type="scientific">Halalkalibacter suaedae</name>
    <dbReference type="NCBI Taxonomy" id="2822140"/>
    <lineage>
        <taxon>Bacteria</taxon>
        <taxon>Bacillati</taxon>
        <taxon>Bacillota</taxon>
        <taxon>Bacilli</taxon>
        <taxon>Bacillales</taxon>
        <taxon>Bacillaceae</taxon>
        <taxon>Halalkalibacter</taxon>
    </lineage>
</organism>
<dbReference type="InterPro" id="IPR043129">
    <property type="entry name" value="ATPase_NBD"/>
</dbReference>
<name>A0A941AQN5_9BACI</name>
<dbReference type="Pfam" id="PF00814">
    <property type="entry name" value="TsaD"/>
    <property type="match status" value="1"/>
</dbReference>
<keyword evidence="2" id="KW-0012">Acyltransferase</keyword>
<dbReference type="EC" id="2.3.1.234" evidence="2"/>
<keyword evidence="2" id="KW-0808">Transferase</keyword>
<dbReference type="RefSeq" id="WP_210598849.1">
    <property type="nucleotide sequence ID" value="NZ_JAGKSQ010000009.1"/>
</dbReference>
<dbReference type="InterPro" id="IPR022496">
    <property type="entry name" value="T6A_TsaB"/>
</dbReference>
<evidence type="ECO:0000313" key="2">
    <source>
        <dbReference type="EMBL" id="MBP3952991.1"/>
    </source>
</evidence>
<dbReference type="Gene3D" id="3.30.420.40">
    <property type="match status" value="2"/>
</dbReference>
<dbReference type="PANTHER" id="PTHR11735">
    <property type="entry name" value="TRNA N6-ADENOSINE THREONYLCARBAMOYLTRANSFERASE"/>
    <property type="match status" value="1"/>
</dbReference>
<accession>A0A941AQN5</accession>